<comment type="subcellular location">
    <subcellularLocation>
        <location evidence="2">Cell membrane</location>
        <topology evidence="2">Multi-pass membrane protein</topology>
    </subcellularLocation>
</comment>
<gene>
    <name evidence="14" type="ORF">E4656_18255</name>
</gene>
<evidence type="ECO:0000256" key="1">
    <source>
        <dbReference type="ARBA" id="ARBA00000085"/>
    </source>
</evidence>
<dbReference type="InterPro" id="IPR003660">
    <property type="entry name" value="HAMP_dom"/>
</dbReference>
<keyword evidence="11" id="KW-0812">Transmembrane</keyword>
<evidence type="ECO:0000256" key="11">
    <source>
        <dbReference type="SAM" id="Phobius"/>
    </source>
</evidence>
<comment type="catalytic activity">
    <reaction evidence="1">
        <text>ATP + protein L-histidine = ADP + protein N-phospho-L-histidine.</text>
        <dbReference type="EC" id="2.7.13.3"/>
    </reaction>
</comment>
<keyword evidence="9" id="KW-0067">ATP-binding</keyword>
<reference evidence="14 15" key="1">
    <citation type="submission" date="2019-04" db="EMBL/GenBank/DDBJ databases">
        <title>Natronospirillum operosus gen. nov., sp. nov., a haloalkaliphilic satellite isolated from decaying biomass of laboratory culture of cyanobacterium Geitlerinema sp. and proposal of Natronospirillaceae fam. nov. and Saccharospirillaceae fam. nov.</title>
        <authorList>
            <person name="Kevbrin V."/>
            <person name="Boltyanskaya Y."/>
            <person name="Koziaeva V."/>
            <person name="Grouzdev D.S."/>
            <person name="Park M."/>
            <person name="Cho J."/>
        </authorList>
    </citation>
    <scope>NUCLEOTIDE SEQUENCE [LARGE SCALE GENOMIC DNA]</scope>
    <source>
        <strain evidence="14 15">G-116</strain>
    </source>
</reference>
<organism evidence="14 15">
    <name type="scientific">Natronospirillum operosum</name>
    <dbReference type="NCBI Taxonomy" id="2759953"/>
    <lineage>
        <taxon>Bacteria</taxon>
        <taxon>Pseudomonadati</taxon>
        <taxon>Pseudomonadota</taxon>
        <taxon>Gammaproteobacteria</taxon>
        <taxon>Oceanospirillales</taxon>
        <taxon>Natronospirillaceae</taxon>
        <taxon>Natronospirillum</taxon>
    </lineage>
</organism>
<dbReference type="GO" id="GO:0000155">
    <property type="term" value="F:phosphorelay sensor kinase activity"/>
    <property type="evidence" value="ECO:0007669"/>
    <property type="project" value="InterPro"/>
</dbReference>
<dbReference type="SMART" id="SM00387">
    <property type="entry name" value="HATPase_c"/>
    <property type="match status" value="1"/>
</dbReference>
<dbReference type="PANTHER" id="PTHR44936:SF10">
    <property type="entry name" value="SENSOR PROTEIN RSTB"/>
    <property type="match status" value="1"/>
</dbReference>
<protein>
    <recommendedName>
        <fullName evidence="3">histidine kinase</fullName>
        <ecNumber evidence="3">2.7.13.3</ecNumber>
    </recommendedName>
</protein>
<keyword evidence="11" id="KW-1133">Transmembrane helix</keyword>
<dbReference type="SMART" id="SM00388">
    <property type="entry name" value="HisKA"/>
    <property type="match status" value="1"/>
</dbReference>
<dbReference type="Pfam" id="PF02518">
    <property type="entry name" value="HATPase_c"/>
    <property type="match status" value="1"/>
</dbReference>
<dbReference type="EC" id="2.7.13.3" evidence="3"/>
<evidence type="ECO:0000256" key="10">
    <source>
        <dbReference type="SAM" id="MobiDB-lite"/>
    </source>
</evidence>
<dbReference type="InterPro" id="IPR036890">
    <property type="entry name" value="HATPase_C_sf"/>
</dbReference>
<feature type="transmembrane region" description="Helical" evidence="11">
    <location>
        <begin position="215"/>
        <end position="240"/>
    </location>
</feature>
<feature type="domain" description="Histidine kinase" evidence="12">
    <location>
        <begin position="302"/>
        <end position="511"/>
    </location>
</feature>
<evidence type="ECO:0000256" key="5">
    <source>
        <dbReference type="ARBA" id="ARBA00022553"/>
    </source>
</evidence>
<evidence type="ECO:0000256" key="7">
    <source>
        <dbReference type="ARBA" id="ARBA00022741"/>
    </source>
</evidence>
<evidence type="ECO:0000256" key="4">
    <source>
        <dbReference type="ARBA" id="ARBA00022475"/>
    </source>
</evidence>
<dbReference type="PRINTS" id="PR00344">
    <property type="entry name" value="BCTRLSENSOR"/>
</dbReference>
<dbReference type="SUPFAM" id="SSF47384">
    <property type="entry name" value="Homodimeric domain of signal transducing histidine kinase"/>
    <property type="match status" value="1"/>
</dbReference>
<keyword evidence="6" id="KW-0808">Transferase</keyword>
<evidence type="ECO:0000256" key="6">
    <source>
        <dbReference type="ARBA" id="ARBA00022679"/>
    </source>
</evidence>
<dbReference type="GO" id="GO:0005886">
    <property type="term" value="C:plasma membrane"/>
    <property type="evidence" value="ECO:0007669"/>
    <property type="project" value="UniProtKB-SubCell"/>
</dbReference>
<evidence type="ECO:0000259" key="13">
    <source>
        <dbReference type="PROSITE" id="PS50885"/>
    </source>
</evidence>
<dbReference type="AlphaFoldDB" id="A0A4Z0W9L6"/>
<keyword evidence="15" id="KW-1185">Reference proteome</keyword>
<dbReference type="Gene3D" id="6.10.340.10">
    <property type="match status" value="1"/>
</dbReference>
<dbReference type="InterPro" id="IPR003594">
    <property type="entry name" value="HATPase_dom"/>
</dbReference>
<dbReference type="Gene3D" id="3.30.565.10">
    <property type="entry name" value="Histidine kinase-like ATPase, C-terminal domain"/>
    <property type="match status" value="1"/>
</dbReference>
<name>A0A4Z0W9L6_9GAMM</name>
<feature type="domain" description="HAMP" evidence="13">
    <location>
        <begin position="241"/>
        <end position="294"/>
    </location>
</feature>
<evidence type="ECO:0000313" key="14">
    <source>
        <dbReference type="EMBL" id="TGG90665.1"/>
    </source>
</evidence>
<dbReference type="CDD" id="cd00082">
    <property type="entry name" value="HisKA"/>
    <property type="match status" value="1"/>
</dbReference>
<keyword evidence="7" id="KW-0547">Nucleotide-binding</keyword>
<keyword evidence="5" id="KW-0597">Phosphoprotein</keyword>
<dbReference type="CDD" id="cd06225">
    <property type="entry name" value="HAMP"/>
    <property type="match status" value="1"/>
</dbReference>
<dbReference type="InterPro" id="IPR003661">
    <property type="entry name" value="HisK_dim/P_dom"/>
</dbReference>
<keyword evidence="4" id="KW-1003">Cell membrane</keyword>
<dbReference type="PROSITE" id="PS50109">
    <property type="entry name" value="HIS_KIN"/>
    <property type="match status" value="1"/>
</dbReference>
<dbReference type="InterPro" id="IPR036097">
    <property type="entry name" value="HisK_dim/P_sf"/>
</dbReference>
<comment type="caution">
    <text evidence="14">The sequence shown here is derived from an EMBL/GenBank/DDBJ whole genome shotgun (WGS) entry which is preliminary data.</text>
</comment>
<dbReference type="Pfam" id="PF00672">
    <property type="entry name" value="HAMP"/>
    <property type="match status" value="1"/>
</dbReference>
<evidence type="ECO:0000256" key="3">
    <source>
        <dbReference type="ARBA" id="ARBA00012438"/>
    </source>
</evidence>
<dbReference type="Proteomes" id="UP000297475">
    <property type="component" value="Unassembled WGS sequence"/>
</dbReference>
<dbReference type="Gene3D" id="1.10.287.130">
    <property type="match status" value="1"/>
</dbReference>
<dbReference type="Pfam" id="PF00512">
    <property type="entry name" value="HisKA"/>
    <property type="match status" value="1"/>
</dbReference>
<keyword evidence="11" id="KW-0472">Membrane</keyword>
<dbReference type="OrthoDB" id="9804645at2"/>
<feature type="region of interest" description="Disordered" evidence="10">
    <location>
        <begin position="511"/>
        <end position="532"/>
    </location>
</feature>
<evidence type="ECO:0000256" key="2">
    <source>
        <dbReference type="ARBA" id="ARBA00004651"/>
    </source>
</evidence>
<dbReference type="GO" id="GO:0005524">
    <property type="term" value="F:ATP binding"/>
    <property type="evidence" value="ECO:0007669"/>
    <property type="project" value="UniProtKB-KW"/>
</dbReference>
<dbReference type="InterPro" id="IPR004358">
    <property type="entry name" value="Sig_transdc_His_kin-like_C"/>
</dbReference>
<dbReference type="SMART" id="SM00304">
    <property type="entry name" value="HAMP"/>
    <property type="match status" value="1"/>
</dbReference>
<keyword evidence="8" id="KW-0418">Kinase</keyword>
<dbReference type="InterPro" id="IPR005467">
    <property type="entry name" value="His_kinase_dom"/>
</dbReference>
<evidence type="ECO:0000256" key="8">
    <source>
        <dbReference type="ARBA" id="ARBA00022777"/>
    </source>
</evidence>
<dbReference type="PROSITE" id="PS50885">
    <property type="entry name" value="HAMP"/>
    <property type="match status" value="1"/>
</dbReference>
<evidence type="ECO:0000256" key="9">
    <source>
        <dbReference type="ARBA" id="ARBA00022840"/>
    </source>
</evidence>
<sequence length="532" mass="58332">MNRLFTRIYLTLLCTLIALGGLAWVFLDVVNKNRFETWAEEQTVWVAELIQSGWARQAADRRADWTGLVSSLTTVEWSTHPGPGRALLVDSQWRQQRVDLDVPLDQSSRLRGTLTDWTQWRVGGGYLLLNELSRVPAGERSGHLDRLSSGLPFPVEAIEVSSAPELGVLGRRQLSQGQAFVSTRSDGLGTAREAVYVPMGEGFALRLGPFDSFNWLPASGLSALVVSGLVALGLVVLIVLTPLRQRLQRITRAVDAISAQQGRHTRVPTGPEDELGRMAVHINQMADRLVLSAQRNRELNQAVSHDLKTPLARLRFAMALLPSAVRSSDAVQDMTQALEELETLTAELLLFHRLDATHSRSVDWHLLRPQDCLQRVLHSLPSGPEITVDCQPERELHLPVSAAGLRRLLGNLVGNASQYGCTRVAIEDWLAEDGLWEIRISDDGPGIPAEDRQRVLEPFVRLDHARNLNQQGHGLGLAICHAVAQRVGGALILDTGPLGGLTVALRLPAHEGDSGSASLQNGNKTNTLSDYT</sequence>
<dbReference type="SUPFAM" id="SSF55874">
    <property type="entry name" value="ATPase domain of HSP90 chaperone/DNA topoisomerase II/histidine kinase"/>
    <property type="match status" value="1"/>
</dbReference>
<evidence type="ECO:0000259" key="12">
    <source>
        <dbReference type="PROSITE" id="PS50109"/>
    </source>
</evidence>
<dbReference type="RefSeq" id="WP_135484753.1">
    <property type="nucleotide sequence ID" value="NZ_SRMF01000012.1"/>
</dbReference>
<accession>A0A4Z0W9L6</accession>
<dbReference type="PANTHER" id="PTHR44936">
    <property type="entry name" value="SENSOR PROTEIN CREC"/>
    <property type="match status" value="1"/>
</dbReference>
<feature type="compositionally biased region" description="Polar residues" evidence="10">
    <location>
        <begin position="515"/>
        <end position="532"/>
    </location>
</feature>
<dbReference type="EMBL" id="SRMF01000012">
    <property type="protein sequence ID" value="TGG90665.1"/>
    <property type="molecule type" value="Genomic_DNA"/>
</dbReference>
<proteinExistence type="predicted"/>
<dbReference type="InterPro" id="IPR050980">
    <property type="entry name" value="2C_sensor_his_kinase"/>
</dbReference>
<evidence type="ECO:0000313" key="15">
    <source>
        <dbReference type="Proteomes" id="UP000297475"/>
    </source>
</evidence>